<dbReference type="AlphaFoldDB" id="A0A1F6FFW8"/>
<evidence type="ECO:0000313" key="1">
    <source>
        <dbReference type="EMBL" id="OGG84762.1"/>
    </source>
</evidence>
<gene>
    <name evidence="1" type="ORF">A3G90_01595</name>
</gene>
<name>A0A1F6FFW8_9BACT</name>
<accession>A0A1F6FFW8</accession>
<evidence type="ECO:0000313" key="2">
    <source>
        <dbReference type="Proteomes" id="UP000177325"/>
    </source>
</evidence>
<evidence type="ECO:0008006" key="3">
    <source>
        <dbReference type="Google" id="ProtNLM"/>
    </source>
</evidence>
<reference evidence="1 2" key="1">
    <citation type="journal article" date="2016" name="Nat. Commun.">
        <title>Thousands of microbial genomes shed light on interconnected biogeochemical processes in an aquifer system.</title>
        <authorList>
            <person name="Anantharaman K."/>
            <person name="Brown C.T."/>
            <person name="Hug L.A."/>
            <person name="Sharon I."/>
            <person name="Castelle C.J."/>
            <person name="Probst A.J."/>
            <person name="Thomas B.C."/>
            <person name="Singh A."/>
            <person name="Wilkins M.J."/>
            <person name="Karaoz U."/>
            <person name="Brodie E.L."/>
            <person name="Williams K.H."/>
            <person name="Hubbard S.S."/>
            <person name="Banfield J.F."/>
        </authorList>
    </citation>
    <scope>NUCLEOTIDE SEQUENCE [LARGE SCALE GENOMIC DNA]</scope>
</reference>
<dbReference type="Proteomes" id="UP000177325">
    <property type="component" value="Unassembled WGS sequence"/>
</dbReference>
<sequence>MNNIKFTHELIKGKIAEIIFEQMIHNTKGYTVLEFGYEKVVHQLAKAPKSEDARAMIEIVRKAPDYAIVNEDTHNVTLVEIKYMAKRTNGKVNAIAKEIEKSWRHAALFIATPDGFFYDQVDTIIANKGAVKPFHHGKIQPKIVDQYLAMLNEFIVVKSS</sequence>
<proteinExistence type="predicted"/>
<comment type="caution">
    <text evidence="1">The sequence shown here is derived from an EMBL/GenBank/DDBJ whole genome shotgun (WGS) entry which is preliminary data.</text>
</comment>
<organism evidence="1 2">
    <name type="scientific">Candidatus Kaiserbacteria bacterium RIFCSPLOWO2_12_FULL_45_26</name>
    <dbReference type="NCBI Taxonomy" id="1798525"/>
    <lineage>
        <taxon>Bacteria</taxon>
        <taxon>Candidatus Kaiseribacteriota</taxon>
    </lineage>
</organism>
<protein>
    <recommendedName>
        <fullName evidence="3">Restriction endonuclease type IV Mrr domain-containing protein</fullName>
    </recommendedName>
</protein>
<dbReference type="EMBL" id="MFMM01000001">
    <property type="protein sequence ID" value="OGG84762.1"/>
    <property type="molecule type" value="Genomic_DNA"/>
</dbReference>